<dbReference type="EMBL" id="MN740327">
    <property type="protein sequence ID" value="QHU00446.1"/>
    <property type="molecule type" value="Genomic_DNA"/>
</dbReference>
<reference evidence="2" key="1">
    <citation type="journal article" date="2020" name="Nature">
        <title>Giant virus diversity and host interactions through global metagenomics.</title>
        <authorList>
            <person name="Schulz F."/>
            <person name="Roux S."/>
            <person name="Paez-Espino D."/>
            <person name="Jungbluth S."/>
            <person name="Walsh D.A."/>
            <person name="Denef V.J."/>
            <person name="McMahon K.D."/>
            <person name="Konstantinidis K.T."/>
            <person name="Eloe-Fadrosh E.A."/>
            <person name="Kyrpides N.C."/>
            <person name="Woyke T."/>
        </authorList>
    </citation>
    <scope>NUCLEOTIDE SEQUENCE</scope>
    <source>
        <strain evidence="2">GVMAG-M-3300025860-20</strain>
    </source>
</reference>
<proteinExistence type="predicted"/>
<evidence type="ECO:0000313" key="2">
    <source>
        <dbReference type="EMBL" id="QHU00446.1"/>
    </source>
</evidence>
<feature type="domain" description="NFACT RNA-binding" evidence="1">
    <location>
        <begin position="6"/>
        <end position="86"/>
    </location>
</feature>
<protein>
    <recommendedName>
        <fullName evidence="1">NFACT RNA-binding domain-containing protein</fullName>
    </recommendedName>
</protein>
<dbReference type="AlphaFoldDB" id="A0A6C0J6W6"/>
<accession>A0A6C0J6W6</accession>
<organism evidence="2">
    <name type="scientific">viral metagenome</name>
    <dbReference type="NCBI Taxonomy" id="1070528"/>
    <lineage>
        <taxon>unclassified sequences</taxon>
        <taxon>metagenomes</taxon>
        <taxon>organismal metagenomes</taxon>
    </lineage>
</organism>
<sequence length="104" mass="11944">MTAYQIGKNAINNTELVLRARPKDVWFHVNGVSSAHLIYYNPNEMDLYSLRKKSILYKMALALKKSSKYCKIKHIEIIYDYVENITVLKKPGLVGCLSPKIINV</sequence>
<evidence type="ECO:0000259" key="1">
    <source>
        <dbReference type="Pfam" id="PF05670"/>
    </source>
</evidence>
<dbReference type="InterPro" id="IPR008532">
    <property type="entry name" value="NFACT_RNA-bd"/>
</dbReference>
<name>A0A6C0J6W6_9ZZZZ</name>
<dbReference type="Pfam" id="PF05670">
    <property type="entry name" value="NFACT-R_1"/>
    <property type="match status" value="1"/>
</dbReference>